<dbReference type="PANTHER" id="PTHR42789:SF1">
    <property type="entry name" value="D-ISOMER SPECIFIC 2-HYDROXYACID DEHYDROGENASE FAMILY PROTEIN (AFU_ORTHOLOGUE AFUA_6G10090)"/>
    <property type="match status" value="1"/>
</dbReference>
<keyword evidence="2" id="KW-0028">Amino-acid biosynthesis</keyword>
<dbReference type="PROSITE" id="PS00670">
    <property type="entry name" value="D_2_HYDROXYACID_DH_2"/>
    <property type="match status" value="1"/>
</dbReference>
<dbReference type="SUPFAM" id="SSF51735">
    <property type="entry name" value="NAD(P)-binding Rossmann-fold domains"/>
    <property type="match status" value="1"/>
</dbReference>
<protein>
    <submittedName>
        <fullName evidence="8">Hydroxyacid dehydrogenase</fullName>
    </submittedName>
</protein>
<dbReference type="PANTHER" id="PTHR42789">
    <property type="entry name" value="D-ISOMER SPECIFIC 2-HYDROXYACID DEHYDROGENASE FAMILY PROTEIN (AFU_ORTHOLOGUE AFUA_6G10090)"/>
    <property type="match status" value="1"/>
</dbReference>
<evidence type="ECO:0000313" key="8">
    <source>
        <dbReference type="EMBL" id="NDY81682.1"/>
    </source>
</evidence>
<dbReference type="GO" id="GO:0008652">
    <property type="term" value="P:amino acid biosynthetic process"/>
    <property type="evidence" value="ECO:0007669"/>
    <property type="project" value="UniProtKB-KW"/>
</dbReference>
<dbReference type="FunFam" id="3.40.50.720:FF:000203">
    <property type="entry name" value="D-3-phosphoglycerate dehydrogenase (SerA)"/>
    <property type="match status" value="1"/>
</dbReference>
<evidence type="ECO:0000256" key="3">
    <source>
        <dbReference type="ARBA" id="ARBA00023002"/>
    </source>
</evidence>
<dbReference type="Pfam" id="PF00389">
    <property type="entry name" value="2-Hacid_dh"/>
    <property type="match status" value="1"/>
</dbReference>
<reference evidence="8" key="1">
    <citation type="submission" date="2020-02" db="EMBL/GenBank/DDBJ databases">
        <authorList>
            <person name="Chen W.-M."/>
        </authorList>
    </citation>
    <scope>NUCLEOTIDE SEQUENCE</scope>
    <source>
        <strain evidence="8">NBD-18</strain>
    </source>
</reference>
<accession>A0A6B2QU31</accession>
<dbReference type="InterPro" id="IPR029752">
    <property type="entry name" value="D-isomer_DH_CS1"/>
</dbReference>
<dbReference type="Pfam" id="PF02826">
    <property type="entry name" value="2-Hacid_dh_C"/>
    <property type="match status" value="1"/>
</dbReference>
<dbReference type="InterPro" id="IPR036291">
    <property type="entry name" value="NAD(P)-bd_dom_sf"/>
</dbReference>
<dbReference type="RefSeq" id="WP_163651016.1">
    <property type="nucleotide sequence ID" value="NZ_JAAGRN010000001.1"/>
</dbReference>
<evidence type="ECO:0000256" key="5">
    <source>
        <dbReference type="RuleBase" id="RU003719"/>
    </source>
</evidence>
<dbReference type="InterPro" id="IPR050857">
    <property type="entry name" value="D-2-hydroxyacid_DH"/>
</dbReference>
<evidence type="ECO:0000259" key="7">
    <source>
        <dbReference type="Pfam" id="PF02826"/>
    </source>
</evidence>
<name>A0A6B2QU31_9BURK</name>
<keyword evidence="3 5" id="KW-0560">Oxidoreductase</keyword>
<dbReference type="SUPFAM" id="SSF52283">
    <property type="entry name" value="Formate/glycerate dehydrogenase catalytic domain-like"/>
    <property type="match status" value="1"/>
</dbReference>
<feature type="domain" description="D-isomer specific 2-hydroxyacid dehydrogenase NAD-binding" evidence="7">
    <location>
        <begin position="107"/>
        <end position="282"/>
    </location>
</feature>
<keyword evidence="4" id="KW-0520">NAD</keyword>
<dbReference type="EMBL" id="JAAGRN010000001">
    <property type="protein sequence ID" value="NDY81682.1"/>
    <property type="molecule type" value="Genomic_DNA"/>
</dbReference>
<proteinExistence type="inferred from homology"/>
<evidence type="ECO:0000256" key="4">
    <source>
        <dbReference type="ARBA" id="ARBA00023027"/>
    </source>
</evidence>
<evidence type="ECO:0000256" key="1">
    <source>
        <dbReference type="ARBA" id="ARBA00005854"/>
    </source>
</evidence>
<comment type="caution">
    <text evidence="8">The sequence shown here is derived from an EMBL/GenBank/DDBJ whole genome shotgun (WGS) entry which is preliminary data.</text>
</comment>
<dbReference type="PROSITE" id="PS00671">
    <property type="entry name" value="D_2_HYDROXYACID_DH_3"/>
    <property type="match status" value="1"/>
</dbReference>
<sequence length="322" mass="34983">MTRPIVLASQPMNAYAESILSRYGECRVATDMSEQTLCREIRDAVALVVRGQAPVTAAVIAAAPKLKVIGRTGVGYDTIDIPAATARGIPVVHTPGVGARAVAEAAVAFMLALCKMIPYWDEQLKGGNWNARYGIQGNDLDGHTVGIVGFGRIGKLVAELLAPFNMTVLAHDPVKDLETAQRLNVTMVEMDELLDRSNFLTLHLPENAETMGFINRDKLSRLQKGSYLINLARGGVIDSLDLVDEFLSNGHLAGAALDVFNQEPPNLKHPIFRHKNILVSPHSMATTQGAMKRIFQSMTDDMSAILDGRVPAHVVNREVLKL</sequence>
<evidence type="ECO:0000259" key="6">
    <source>
        <dbReference type="Pfam" id="PF00389"/>
    </source>
</evidence>
<dbReference type="GO" id="GO:0016616">
    <property type="term" value="F:oxidoreductase activity, acting on the CH-OH group of donors, NAD or NADP as acceptor"/>
    <property type="evidence" value="ECO:0007669"/>
    <property type="project" value="InterPro"/>
</dbReference>
<dbReference type="InterPro" id="IPR006139">
    <property type="entry name" value="D-isomer_2_OHA_DH_cat_dom"/>
</dbReference>
<gene>
    <name evidence="8" type="ORF">G3I67_00410</name>
</gene>
<feature type="domain" description="D-isomer specific 2-hydroxyacid dehydrogenase catalytic" evidence="6">
    <location>
        <begin position="6"/>
        <end position="316"/>
    </location>
</feature>
<dbReference type="AlphaFoldDB" id="A0A6B2QU31"/>
<evidence type="ECO:0000256" key="2">
    <source>
        <dbReference type="ARBA" id="ARBA00022605"/>
    </source>
</evidence>
<organism evidence="8">
    <name type="scientific">Sheuella amnicola</name>
    <dbReference type="NCBI Taxonomy" id="2707330"/>
    <lineage>
        <taxon>Bacteria</taxon>
        <taxon>Pseudomonadati</taxon>
        <taxon>Pseudomonadota</taxon>
        <taxon>Betaproteobacteria</taxon>
        <taxon>Burkholderiales</taxon>
        <taxon>Alcaligenaceae</taxon>
        <taxon>Sheuella</taxon>
    </lineage>
</organism>
<dbReference type="Gene3D" id="3.40.50.720">
    <property type="entry name" value="NAD(P)-binding Rossmann-like Domain"/>
    <property type="match status" value="2"/>
</dbReference>
<dbReference type="PROSITE" id="PS00065">
    <property type="entry name" value="D_2_HYDROXYACID_DH_1"/>
    <property type="match status" value="1"/>
</dbReference>
<dbReference type="GO" id="GO:0051287">
    <property type="term" value="F:NAD binding"/>
    <property type="evidence" value="ECO:0007669"/>
    <property type="project" value="InterPro"/>
</dbReference>
<dbReference type="InterPro" id="IPR006140">
    <property type="entry name" value="D-isomer_DH_NAD-bd"/>
</dbReference>
<dbReference type="CDD" id="cd12173">
    <property type="entry name" value="PGDH_4"/>
    <property type="match status" value="1"/>
</dbReference>
<comment type="similarity">
    <text evidence="1 5">Belongs to the D-isomer specific 2-hydroxyacid dehydrogenase family.</text>
</comment>
<dbReference type="InterPro" id="IPR029753">
    <property type="entry name" value="D-isomer_DH_CS"/>
</dbReference>